<evidence type="ECO:0008006" key="6">
    <source>
        <dbReference type="Google" id="ProtNLM"/>
    </source>
</evidence>
<protein>
    <recommendedName>
        <fullName evidence="6">Glycosyltransferase</fullName>
    </recommendedName>
</protein>
<dbReference type="InterPro" id="IPR002213">
    <property type="entry name" value="UDP_glucos_trans"/>
</dbReference>
<evidence type="ECO:0000313" key="4">
    <source>
        <dbReference type="EMBL" id="KAK4259727.1"/>
    </source>
</evidence>
<dbReference type="PANTHER" id="PTHR48049:SF167">
    <property type="entry name" value="GLYCOSYLTRANSFERASE"/>
    <property type="match status" value="1"/>
</dbReference>
<gene>
    <name evidence="4" type="ORF">QN277_006029</name>
</gene>
<dbReference type="EMBL" id="JAWXYG010000011">
    <property type="protein sequence ID" value="KAK4259727.1"/>
    <property type="molecule type" value="Genomic_DNA"/>
</dbReference>
<dbReference type="GO" id="GO:0035251">
    <property type="term" value="F:UDP-glucosyltransferase activity"/>
    <property type="evidence" value="ECO:0007669"/>
    <property type="project" value="InterPro"/>
</dbReference>
<keyword evidence="3" id="KW-0808">Transferase</keyword>
<dbReference type="SUPFAM" id="SSF53756">
    <property type="entry name" value="UDP-Glycosyltransferase/glycogen phosphorylase"/>
    <property type="match status" value="1"/>
</dbReference>
<dbReference type="FunFam" id="3.40.50.2000:FF:000037">
    <property type="entry name" value="Glycosyltransferase"/>
    <property type="match status" value="1"/>
</dbReference>
<dbReference type="InterPro" id="IPR050481">
    <property type="entry name" value="UDP-glycosyltransf_plant"/>
</dbReference>
<dbReference type="Pfam" id="PF00201">
    <property type="entry name" value="UDPGT"/>
    <property type="match status" value="1"/>
</dbReference>
<name>A0AAE1IZI4_9FABA</name>
<evidence type="ECO:0000313" key="5">
    <source>
        <dbReference type="Proteomes" id="UP001293593"/>
    </source>
</evidence>
<evidence type="ECO:0000256" key="3">
    <source>
        <dbReference type="ARBA" id="ARBA00022679"/>
    </source>
</evidence>
<comment type="similarity">
    <text evidence="1">Belongs to the UDP-glycosyltransferase family.</text>
</comment>
<sequence length="461" mass="51742">MADQTLHVAMNSWFAIGHLTAFLHTANKLASRGHRVSFFVPKNTSLKLEHLNLHPNLISFIPINVPHVDGLPYGAETTHDIPLSLTPLLMKALDLTEPFIEASLTDLKPHFIFYDFQYWMPQLARRLRIKAFMFSIATPVSVGYLLRPEKKSLDKPATEFDITVPPPGFPPSAIRIQLNVLILLAQLSASEHEEKGVSLSERTMTAFTDSDAIVFKSFREMEGPYIDYLERQFEKPIFLTGPVLPKPPQNATLEERWMKWLGSFGSRSVIYCAFGSECILKKDQFQELILGLELTGMPFLAALKPPVGAETVESALPEGFNERVKGRGIVHGGWVQQLLILNHPSVGCFLNHCGATSMTEALCSETQMVLLPNFADQFVNTKLLCEDLKVAVEVERGEEDGLFTRESVCKAVKLAMDSDSEIGQTIRSNHNKWRQILLAPGLEDAYLDEFIHKLRSQLILN</sequence>
<dbReference type="PANTHER" id="PTHR48049">
    <property type="entry name" value="GLYCOSYLTRANSFERASE"/>
    <property type="match status" value="1"/>
</dbReference>
<evidence type="ECO:0000256" key="1">
    <source>
        <dbReference type="ARBA" id="ARBA00009995"/>
    </source>
</evidence>
<dbReference type="Gene3D" id="3.40.50.2000">
    <property type="entry name" value="Glycogen Phosphorylase B"/>
    <property type="match status" value="2"/>
</dbReference>
<keyword evidence="5" id="KW-1185">Reference proteome</keyword>
<dbReference type="CDD" id="cd03784">
    <property type="entry name" value="GT1_Gtf-like"/>
    <property type="match status" value="1"/>
</dbReference>
<accession>A0AAE1IZI4</accession>
<keyword evidence="2" id="KW-0328">Glycosyltransferase</keyword>
<comment type="caution">
    <text evidence="4">The sequence shown here is derived from an EMBL/GenBank/DDBJ whole genome shotgun (WGS) entry which is preliminary data.</text>
</comment>
<organism evidence="4 5">
    <name type="scientific">Acacia crassicarpa</name>
    <name type="common">northern wattle</name>
    <dbReference type="NCBI Taxonomy" id="499986"/>
    <lineage>
        <taxon>Eukaryota</taxon>
        <taxon>Viridiplantae</taxon>
        <taxon>Streptophyta</taxon>
        <taxon>Embryophyta</taxon>
        <taxon>Tracheophyta</taxon>
        <taxon>Spermatophyta</taxon>
        <taxon>Magnoliopsida</taxon>
        <taxon>eudicotyledons</taxon>
        <taxon>Gunneridae</taxon>
        <taxon>Pentapetalae</taxon>
        <taxon>rosids</taxon>
        <taxon>fabids</taxon>
        <taxon>Fabales</taxon>
        <taxon>Fabaceae</taxon>
        <taxon>Caesalpinioideae</taxon>
        <taxon>mimosoid clade</taxon>
        <taxon>Acacieae</taxon>
        <taxon>Acacia</taxon>
    </lineage>
</organism>
<reference evidence="4" key="1">
    <citation type="submission" date="2023-10" db="EMBL/GenBank/DDBJ databases">
        <title>Chromosome-level genome of the transformable northern wattle, Acacia crassicarpa.</title>
        <authorList>
            <person name="Massaro I."/>
            <person name="Sinha N.R."/>
            <person name="Poethig S."/>
            <person name="Leichty A.R."/>
        </authorList>
    </citation>
    <scope>NUCLEOTIDE SEQUENCE</scope>
    <source>
        <strain evidence="4">Acra3RX</strain>
        <tissue evidence="4">Leaf</tissue>
    </source>
</reference>
<dbReference type="Proteomes" id="UP001293593">
    <property type="component" value="Unassembled WGS sequence"/>
</dbReference>
<evidence type="ECO:0000256" key="2">
    <source>
        <dbReference type="ARBA" id="ARBA00022676"/>
    </source>
</evidence>
<proteinExistence type="inferred from homology"/>
<dbReference type="AlphaFoldDB" id="A0AAE1IZI4"/>